<dbReference type="GO" id="GO:0005634">
    <property type="term" value="C:nucleus"/>
    <property type="evidence" value="ECO:0007669"/>
    <property type="project" value="TreeGrafter"/>
</dbReference>
<dbReference type="Proteomes" id="UP000033647">
    <property type="component" value="Unassembled WGS sequence"/>
</dbReference>
<dbReference type="Gene3D" id="3.40.50.1820">
    <property type="entry name" value="alpha/beta hydrolase"/>
    <property type="match status" value="1"/>
</dbReference>
<gene>
    <name evidence="3" type="ORF">TI39_contig600g00012</name>
</gene>
<evidence type="ECO:0000256" key="1">
    <source>
        <dbReference type="ARBA" id="ARBA00022801"/>
    </source>
</evidence>
<dbReference type="GO" id="GO:0016787">
    <property type="term" value="F:hydrolase activity"/>
    <property type="evidence" value="ECO:0007669"/>
    <property type="project" value="UniProtKB-KW"/>
</dbReference>
<organism evidence="3 4">
    <name type="scientific">Zymoseptoria brevis</name>
    <dbReference type="NCBI Taxonomy" id="1047168"/>
    <lineage>
        <taxon>Eukaryota</taxon>
        <taxon>Fungi</taxon>
        <taxon>Dikarya</taxon>
        <taxon>Ascomycota</taxon>
        <taxon>Pezizomycotina</taxon>
        <taxon>Dothideomycetes</taxon>
        <taxon>Dothideomycetidae</taxon>
        <taxon>Mycosphaerellales</taxon>
        <taxon>Mycosphaerellaceae</taxon>
        <taxon>Zymoseptoria</taxon>
    </lineage>
</organism>
<dbReference type="SUPFAM" id="SSF53474">
    <property type="entry name" value="alpha/beta-Hydrolases"/>
    <property type="match status" value="1"/>
</dbReference>
<proteinExistence type="predicted"/>
<dbReference type="InterPro" id="IPR005645">
    <property type="entry name" value="FSH-like_dom"/>
</dbReference>
<keyword evidence="4" id="KW-1185">Reference proteome</keyword>
<dbReference type="AlphaFoldDB" id="A0A0F4GH56"/>
<sequence>MATSTPQQTLKILMLHGYTQSGHLFAIKTKALKKSLEKAFPAAPKPGHLTQYPGGVELVYPTGPLKLNPAELPGADLDGAADDTESEAYGWWRRKDVGPGSEPLYADLDLGLRVIAETLKNEGPFAGVIGFSQGGAAAALVASLLDEGRVEAFQRLEKSGGGMPYPTELLDESTGKQIHPPLKFAASYSGFRPGHPQYEAFFTPKIQTRMCHFVGSVDTVVSEERVLALAKGSVEGRGRVVYHPGGHFLPASQKQTVAALIGFVREVVEGGGEVAKEEEERAEDMELPF</sequence>
<comment type="caution">
    <text evidence="3">The sequence shown here is derived from an EMBL/GenBank/DDBJ whole genome shotgun (WGS) entry which is preliminary data.</text>
</comment>
<evidence type="ECO:0000259" key="2">
    <source>
        <dbReference type="Pfam" id="PF03959"/>
    </source>
</evidence>
<dbReference type="GO" id="GO:0005737">
    <property type="term" value="C:cytoplasm"/>
    <property type="evidence" value="ECO:0007669"/>
    <property type="project" value="TreeGrafter"/>
</dbReference>
<dbReference type="STRING" id="1047168.A0A0F4GH56"/>
<name>A0A0F4GH56_9PEZI</name>
<dbReference type="InterPro" id="IPR050593">
    <property type="entry name" value="LovG"/>
</dbReference>
<dbReference type="GO" id="GO:0019748">
    <property type="term" value="P:secondary metabolic process"/>
    <property type="evidence" value="ECO:0007669"/>
    <property type="project" value="TreeGrafter"/>
</dbReference>
<dbReference type="InterPro" id="IPR029058">
    <property type="entry name" value="AB_hydrolase_fold"/>
</dbReference>
<reference evidence="3 4" key="1">
    <citation type="submission" date="2015-03" db="EMBL/GenBank/DDBJ databases">
        <title>RNA-seq based gene annotation and comparative genomics of four Zymoseptoria species reveal species-specific pathogenicity related genes and transposable element activity.</title>
        <authorList>
            <person name="Grandaubert J."/>
            <person name="Bhattacharyya A."/>
            <person name="Stukenbrock E.H."/>
        </authorList>
    </citation>
    <scope>NUCLEOTIDE SEQUENCE [LARGE SCALE GENOMIC DNA]</scope>
    <source>
        <strain evidence="3 4">Zb18110</strain>
    </source>
</reference>
<dbReference type="PANTHER" id="PTHR48070">
    <property type="entry name" value="ESTERASE OVCA2"/>
    <property type="match status" value="1"/>
</dbReference>
<evidence type="ECO:0000313" key="4">
    <source>
        <dbReference type="Proteomes" id="UP000033647"/>
    </source>
</evidence>
<keyword evidence="1" id="KW-0378">Hydrolase</keyword>
<dbReference type="EMBL" id="LAFY01000592">
    <property type="protein sequence ID" value="KJX96799.1"/>
    <property type="molecule type" value="Genomic_DNA"/>
</dbReference>
<feature type="domain" description="Serine hydrolase" evidence="2">
    <location>
        <begin position="8"/>
        <end position="257"/>
    </location>
</feature>
<evidence type="ECO:0000313" key="3">
    <source>
        <dbReference type="EMBL" id="KJX96799.1"/>
    </source>
</evidence>
<dbReference type="OrthoDB" id="2094269at2759"/>
<dbReference type="PANTHER" id="PTHR48070:SF6">
    <property type="entry name" value="ESTERASE OVCA2"/>
    <property type="match status" value="1"/>
</dbReference>
<accession>A0A0F4GH56</accession>
<protein>
    <submittedName>
        <fullName evidence="3">Dihydrofolate reductase like protein</fullName>
    </submittedName>
</protein>
<dbReference type="Pfam" id="PF03959">
    <property type="entry name" value="FSH1"/>
    <property type="match status" value="1"/>
</dbReference>